<evidence type="ECO:0000256" key="3">
    <source>
        <dbReference type="ARBA" id="ARBA00023295"/>
    </source>
</evidence>
<dbReference type="InterPro" id="IPR017853">
    <property type="entry name" value="GH"/>
</dbReference>
<keyword evidence="9" id="KW-1185">Reference proteome</keyword>
<comment type="caution">
    <text evidence="8">The sequence shown here is derived from an EMBL/GenBank/DDBJ whole genome shotgun (WGS) entry which is preliminary data.</text>
</comment>
<evidence type="ECO:0000313" key="9">
    <source>
        <dbReference type="Proteomes" id="UP001500840"/>
    </source>
</evidence>
<protein>
    <recommendedName>
        <fullName evidence="10">Cellulase (Glycosyl hydrolase family 5)</fullName>
    </recommendedName>
</protein>
<dbReference type="RefSeq" id="WP_345327478.1">
    <property type="nucleotide sequence ID" value="NZ_BAABGA010000107.1"/>
</dbReference>
<evidence type="ECO:0000256" key="5">
    <source>
        <dbReference type="SAM" id="SignalP"/>
    </source>
</evidence>
<evidence type="ECO:0000259" key="6">
    <source>
        <dbReference type="Pfam" id="PF00150"/>
    </source>
</evidence>
<reference evidence="9" key="1">
    <citation type="journal article" date="2019" name="Int. J. Syst. Evol. Microbiol.">
        <title>The Global Catalogue of Microorganisms (GCM) 10K type strain sequencing project: providing services to taxonomists for standard genome sequencing and annotation.</title>
        <authorList>
            <consortium name="The Broad Institute Genomics Platform"/>
            <consortium name="The Broad Institute Genome Sequencing Center for Infectious Disease"/>
            <person name="Wu L."/>
            <person name="Ma J."/>
        </authorList>
    </citation>
    <scope>NUCLEOTIDE SEQUENCE [LARGE SCALE GENOMIC DNA]</scope>
    <source>
        <strain evidence="9">JCM 17759</strain>
    </source>
</reference>
<dbReference type="InterPro" id="IPR013780">
    <property type="entry name" value="Glyco_hydro_b"/>
</dbReference>
<keyword evidence="5" id="KW-0732">Signal</keyword>
<dbReference type="EMBL" id="BAABGA010000107">
    <property type="protein sequence ID" value="GAA4469498.1"/>
    <property type="molecule type" value="Genomic_DNA"/>
</dbReference>
<keyword evidence="2 4" id="KW-0378">Hydrolase</keyword>
<proteinExistence type="inferred from homology"/>
<feature type="domain" description="Glycoside hydrolase family 5 C-terminal" evidence="7">
    <location>
        <begin position="352"/>
        <end position="410"/>
    </location>
</feature>
<evidence type="ECO:0000259" key="7">
    <source>
        <dbReference type="Pfam" id="PF18564"/>
    </source>
</evidence>
<gene>
    <name evidence="8" type="ORF">GCM10023156_61600</name>
</gene>
<dbReference type="SUPFAM" id="SSF51445">
    <property type="entry name" value="(Trans)glycosidases"/>
    <property type="match status" value="1"/>
</dbReference>
<organism evidence="8 9">
    <name type="scientific">Novipirellula rosea</name>
    <dbReference type="NCBI Taxonomy" id="1031540"/>
    <lineage>
        <taxon>Bacteria</taxon>
        <taxon>Pseudomonadati</taxon>
        <taxon>Planctomycetota</taxon>
        <taxon>Planctomycetia</taxon>
        <taxon>Pirellulales</taxon>
        <taxon>Pirellulaceae</taxon>
        <taxon>Novipirellula</taxon>
    </lineage>
</organism>
<dbReference type="InterPro" id="IPR041036">
    <property type="entry name" value="GH5_C"/>
</dbReference>
<dbReference type="Pfam" id="PF00150">
    <property type="entry name" value="Cellulase"/>
    <property type="match status" value="1"/>
</dbReference>
<dbReference type="InterPro" id="IPR052066">
    <property type="entry name" value="Glycosphingolipid_Hydrolases"/>
</dbReference>
<dbReference type="PANTHER" id="PTHR31308">
    <property type="match status" value="1"/>
</dbReference>
<evidence type="ECO:0000256" key="1">
    <source>
        <dbReference type="ARBA" id="ARBA00005641"/>
    </source>
</evidence>
<dbReference type="PANTHER" id="PTHR31308:SF3">
    <property type="entry name" value="ENDOGLYCOCERAMIDASE"/>
    <property type="match status" value="1"/>
</dbReference>
<name>A0ABP8NLY2_9BACT</name>
<evidence type="ECO:0000256" key="2">
    <source>
        <dbReference type="ARBA" id="ARBA00022801"/>
    </source>
</evidence>
<evidence type="ECO:0008006" key="10">
    <source>
        <dbReference type="Google" id="ProtNLM"/>
    </source>
</evidence>
<feature type="domain" description="Glycoside hydrolase family 5" evidence="6">
    <location>
        <begin position="69"/>
        <end position="274"/>
    </location>
</feature>
<accession>A0ABP8NLY2</accession>
<dbReference type="InterPro" id="IPR001547">
    <property type="entry name" value="Glyco_hydro_5"/>
</dbReference>
<dbReference type="Proteomes" id="UP001500840">
    <property type="component" value="Unassembled WGS sequence"/>
</dbReference>
<dbReference type="Gene3D" id="3.20.20.80">
    <property type="entry name" value="Glycosidases"/>
    <property type="match status" value="1"/>
</dbReference>
<evidence type="ECO:0000256" key="4">
    <source>
        <dbReference type="RuleBase" id="RU361153"/>
    </source>
</evidence>
<feature type="signal peptide" evidence="5">
    <location>
        <begin position="1"/>
        <end position="22"/>
    </location>
</feature>
<evidence type="ECO:0000313" key="8">
    <source>
        <dbReference type="EMBL" id="GAA4469498.1"/>
    </source>
</evidence>
<dbReference type="Gene3D" id="2.60.40.1180">
    <property type="entry name" value="Golgi alpha-mannosidase II"/>
    <property type="match status" value="1"/>
</dbReference>
<feature type="chain" id="PRO_5045589558" description="Cellulase (Glycosyl hydrolase family 5)" evidence="5">
    <location>
        <begin position="23"/>
        <end position="471"/>
    </location>
</feature>
<comment type="similarity">
    <text evidence="1 4">Belongs to the glycosyl hydrolase 5 (cellulase A) family.</text>
</comment>
<dbReference type="Pfam" id="PF18564">
    <property type="entry name" value="Glyco_hydro_5_C"/>
    <property type="match status" value="1"/>
</dbReference>
<keyword evidence="3 4" id="KW-0326">Glycosidase</keyword>
<sequence length="471" mass="53918">MQLRITLILLVLFTRSLGISSADDVAMPMAIRDDQGRQIVATGFVTITEDLQGTVRYTADDYRRMVQMGANFQVIRTALGRLGGWPGKDEDPAYLQQLDEMVRLARAAGMQSIFKLVVYDIRPFGHPQWDAIYENTNGAQDQLIHAWSKIWTRYKDDPSVFGYDILNEPQHGLDPNLQRCFREQLLPTQRRMVDAMQAISPNKWALYQPLYRETGAGEGPFLPMNVPFGRSRVIYAPHLYQMNLERMRKTLRRYEREAAISQAPLLLGEWGPATDIAADTDETLQSRYRDVYQVTARELDRRGIGAIKAWFCGSRVELRSKLRRELFTWAIFSDKTPVGIVERKFITDVLARPRPLAIAGDLKDCRYDFANRVLEIRLKPDATLGSSVIFVPRDRFYEDGFRVEIGSEVVLEMRPGESHLLTPSVSDATLREQASALRWDADSQRLIIKDWVMDDPMLTVRLSPLAAKKSR</sequence>